<evidence type="ECO:0000256" key="2">
    <source>
        <dbReference type="ARBA" id="ARBA00010708"/>
    </source>
</evidence>
<dbReference type="InterPro" id="IPR006171">
    <property type="entry name" value="TOPRIM_dom"/>
</dbReference>
<dbReference type="PRINTS" id="PR01159">
    <property type="entry name" value="DNAGYRASEB"/>
</dbReference>
<sequence length="653" mass="72234">MPGKSGNYDASAITVLEGLEAVRKRPGMYIGSTGERGLHHLVYEVVDNSVDEALAGHCDEINVTLMADGSVQVIDNGRGIPVDMHPVEKKPALEVVLTVLHAGGKFGDSGYSVSGGLHGVGISVVNALSSDLSVFVQRDGFHWSQSYKLGVPTAPLKKGEASKSSGTTVQFWPSEEIFETTDFSFEILSARFREMAFLNKSLTISLTDARAGHVDEKGEQLHVRYKYDGGIADFVKHLNSTRGETHKSIIYFEANENKNRMSLEVAMQWNEGFSESVYTFANTINTHEGGTHEEGFRTALTSIVNKFGEEQGFIRKKEDRLTGDDVREGLTAIVSLKLGEPQFEGQTKTKLGNTEAKSFTQKAVNESLSAWFEQNPAEGKEIVRKSIDAAAARVAARKARDLSRNRKGLLEGRGMPGKLADCQWTDPAKCELYIVEGDSAGGSTKGGRDSRNQAVLPIRGKILNVEKARIDRVLQNNEVQALITALGTGVHDDFDIAKLRYHKIILMADADVDGQHIRTLLLTLLFRFMRPLIEQGFVYLAQPPLYKLKWGGKEPVQYAFSDRERDGFIKLGIEAGKRLPKEDGIQRFKGLGEMPAKELWDTTMDPEHRVLIQVTLEDAAAADDLFSVLMGENVEQRRAFIQRNAKDVRFLDI</sequence>
<gene>
    <name evidence="10" type="primary">gyrB</name>
    <name evidence="12" type="ORF">PHILAsVB114_00030</name>
</gene>
<comment type="function">
    <text evidence="10">A type II topoisomerase that negatively supercoils closed circular double-stranded (ds) DNA in an ATP-dependent manner to modulate DNA topology and maintain chromosomes in an underwound state. Negative supercoiling favors strand separation, and DNA replication, transcription, recombination and repair, all of which involve strand separation. Also able to catalyze the interconversion of other topological isomers of dsDNA rings, including catenanes and knotted rings. Type II topoisomerases break and join 2 DNA strands simultaneously in an ATP-dependent manner.</text>
</comment>
<feature type="binding site" evidence="10">
    <location>
        <position position="511"/>
    </location>
    <ligand>
        <name>Mg(2+)</name>
        <dbReference type="ChEBI" id="CHEBI:18420"/>
        <label>2</label>
    </ligand>
</feature>
<evidence type="ECO:0000313" key="12">
    <source>
        <dbReference type="EMBL" id="ASY27097.1"/>
    </source>
</evidence>
<keyword evidence="10" id="KW-0963">Cytoplasm</keyword>
<dbReference type="RefSeq" id="WP_095697386.1">
    <property type="nucleotide sequence ID" value="NZ_CP016782.1"/>
</dbReference>
<dbReference type="SUPFAM" id="SSF55874">
    <property type="entry name" value="ATPase domain of HSP90 chaperone/DNA topoisomerase II/histidine kinase"/>
    <property type="match status" value="1"/>
</dbReference>
<evidence type="ECO:0000256" key="8">
    <source>
        <dbReference type="ARBA" id="ARBA00023125"/>
    </source>
</evidence>
<name>A0A249LDM3_9ACTN</name>
<dbReference type="SMART" id="SM00387">
    <property type="entry name" value="HATPase_c"/>
    <property type="match status" value="1"/>
</dbReference>
<dbReference type="InterPro" id="IPR001241">
    <property type="entry name" value="Topo_IIA"/>
</dbReference>
<evidence type="ECO:0000256" key="7">
    <source>
        <dbReference type="ARBA" id="ARBA00023029"/>
    </source>
</evidence>
<dbReference type="Pfam" id="PF00204">
    <property type="entry name" value="DNA_gyraseB"/>
    <property type="match status" value="1"/>
</dbReference>
<dbReference type="GO" id="GO:0005524">
    <property type="term" value="F:ATP binding"/>
    <property type="evidence" value="ECO:0007669"/>
    <property type="project" value="UniProtKB-UniRule"/>
</dbReference>
<comment type="catalytic activity">
    <reaction evidence="1 10">
        <text>ATP-dependent breakage, passage and rejoining of double-stranded DNA.</text>
        <dbReference type="EC" id="5.6.2.2"/>
    </reaction>
</comment>
<evidence type="ECO:0000256" key="3">
    <source>
        <dbReference type="ARBA" id="ARBA00022723"/>
    </source>
</evidence>
<dbReference type="NCBIfam" id="NF011501">
    <property type="entry name" value="PRK14939.1"/>
    <property type="match status" value="1"/>
</dbReference>
<dbReference type="SMART" id="SM00433">
    <property type="entry name" value="TOP2c"/>
    <property type="match status" value="1"/>
</dbReference>
<accession>A0A249LDM3</accession>
<dbReference type="InterPro" id="IPR018522">
    <property type="entry name" value="TopoIIA_CS"/>
</dbReference>
<dbReference type="GO" id="GO:0003677">
    <property type="term" value="F:DNA binding"/>
    <property type="evidence" value="ECO:0007669"/>
    <property type="project" value="UniProtKB-KW"/>
</dbReference>
<dbReference type="PANTHER" id="PTHR45866:SF1">
    <property type="entry name" value="DNA GYRASE SUBUNIT B, MITOCHONDRIAL"/>
    <property type="match status" value="1"/>
</dbReference>
<dbReference type="GO" id="GO:0034335">
    <property type="term" value="F:DNA negative supercoiling activity"/>
    <property type="evidence" value="ECO:0007669"/>
    <property type="project" value="UniProtKB-ARBA"/>
</dbReference>
<evidence type="ECO:0000256" key="10">
    <source>
        <dbReference type="HAMAP-Rule" id="MF_01898"/>
    </source>
</evidence>
<dbReference type="FunFam" id="3.30.565.10:FF:000002">
    <property type="entry name" value="DNA gyrase subunit B"/>
    <property type="match status" value="1"/>
</dbReference>
<protein>
    <recommendedName>
        <fullName evidence="10">DNA gyrase subunit B</fullName>
        <ecNumber evidence="10">5.6.2.2</ecNumber>
    </recommendedName>
</protein>
<comment type="cofactor">
    <cofactor evidence="10">
        <name>Mg(2+)</name>
        <dbReference type="ChEBI" id="CHEBI:18420"/>
    </cofactor>
    <cofactor evidence="10">
        <name>Mn(2+)</name>
        <dbReference type="ChEBI" id="CHEBI:29035"/>
    </cofactor>
    <cofactor evidence="10">
        <name>Ca(2+)</name>
        <dbReference type="ChEBI" id="CHEBI:29108"/>
    </cofactor>
    <text evidence="10">Binds two Mg(2+) per subunit. The magnesium ions form salt bridges with both the protein and the DNA. Can also accept other divalent metal cations, such as Mn(2+) or Ca(2+).</text>
</comment>
<dbReference type="Gene3D" id="3.30.565.10">
    <property type="entry name" value="Histidine kinase-like ATPase, C-terminal domain"/>
    <property type="match status" value="1"/>
</dbReference>
<keyword evidence="8" id="KW-0238">DNA-binding</keyword>
<dbReference type="Pfam" id="PF00986">
    <property type="entry name" value="DNA_gyraseB_C"/>
    <property type="match status" value="1"/>
</dbReference>
<dbReference type="KEGG" id="plim:PHILAsVB114_00030"/>
<dbReference type="SUPFAM" id="SSF56719">
    <property type="entry name" value="Type II DNA topoisomerase"/>
    <property type="match status" value="1"/>
</dbReference>
<dbReference type="InterPro" id="IPR020568">
    <property type="entry name" value="Ribosomal_Su5_D2-typ_SF"/>
</dbReference>
<dbReference type="HAMAP" id="MF_01898">
    <property type="entry name" value="GyrB"/>
    <property type="match status" value="1"/>
</dbReference>
<dbReference type="PROSITE" id="PS00177">
    <property type="entry name" value="TOPOISOMERASE_II"/>
    <property type="match status" value="1"/>
</dbReference>
<dbReference type="PRINTS" id="PR00418">
    <property type="entry name" value="TPI2FAMILY"/>
</dbReference>
<dbReference type="Pfam" id="PF02518">
    <property type="entry name" value="HATPase_c"/>
    <property type="match status" value="1"/>
</dbReference>
<keyword evidence="6 10" id="KW-0460">Magnesium</keyword>
<evidence type="ECO:0000256" key="4">
    <source>
        <dbReference type="ARBA" id="ARBA00022741"/>
    </source>
</evidence>
<feature type="binding site" evidence="10">
    <location>
        <position position="509"/>
    </location>
    <ligand>
        <name>Mg(2+)</name>
        <dbReference type="ChEBI" id="CHEBI:18420"/>
        <label>1</label>
        <note>catalytic</note>
    </ligand>
</feature>
<dbReference type="NCBIfam" id="NF004189">
    <property type="entry name" value="PRK05644.1"/>
    <property type="match status" value="1"/>
</dbReference>
<dbReference type="CDD" id="cd00822">
    <property type="entry name" value="TopoII_Trans_DNA_gyrase"/>
    <property type="match status" value="1"/>
</dbReference>
<dbReference type="FunFam" id="3.40.50.670:FF:000002">
    <property type="entry name" value="DNA gyrase subunit B"/>
    <property type="match status" value="1"/>
</dbReference>
<evidence type="ECO:0000313" key="13">
    <source>
        <dbReference type="Proteomes" id="UP000217221"/>
    </source>
</evidence>
<evidence type="ECO:0000256" key="6">
    <source>
        <dbReference type="ARBA" id="ARBA00022842"/>
    </source>
</evidence>
<dbReference type="GO" id="GO:0046872">
    <property type="term" value="F:metal ion binding"/>
    <property type="evidence" value="ECO:0007669"/>
    <property type="project" value="UniProtKB-KW"/>
</dbReference>
<dbReference type="SUPFAM" id="SSF54211">
    <property type="entry name" value="Ribosomal protein S5 domain 2-like"/>
    <property type="match status" value="1"/>
</dbReference>
<evidence type="ECO:0000259" key="11">
    <source>
        <dbReference type="PROSITE" id="PS50880"/>
    </source>
</evidence>
<dbReference type="FunFam" id="3.30.230.10:FF:000005">
    <property type="entry name" value="DNA gyrase subunit B"/>
    <property type="match status" value="1"/>
</dbReference>
<dbReference type="OrthoDB" id="9802808at2"/>
<dbReference type="CDD" id="cd16928">
    <property type="entry name" value="HATPase_GyrB-like"/>
    <property type="match status" value="1"/>
</dbReference>
<comment type="miscellaneous">
    <text evidence="10">Few gyrases are as efficient as E.coli at forming negative supercoils. Not all organisms have 2 type II topoisomerases; in organisms with a single type II topoisomerase this enzyme also has to decatenate newly replicated chromosomes.</text>
</comment>
<dbReference type="InterPro" id="IPR011557">
    <property type="entry name" value="GyrB"/>
</dbReference>
<keyword evidence="4 10" id="KW-0547">Nucleotide-binding</keyword>
<evidence type="ECO:0000256" key="1">
    <source>
        <dbReference type="ARBA" id="ARBA00000185"/>
    </source>
</evidence>
<dbReference type="InterPro" id="IPR002288">
    <property type="entry name" value="DNA_gyrase_B_C"/>
</dbReference>
<dbReference type="InterPro" id="IPR013760">
    <property type="entry name" value="Topo_IIA-like_dom_sf"/>
</dbReference>
<comment type="subcellular location">
    <subcellularLocation>
        <location evidence="10">Cytoplasm</location>
    </subcellularLocation>
</comment>
<dbReference type="Pfam" id="PF01751">
    <property type="entry name" value="Toprim"/>
    <property type="match status" value="1"/>
</dbReference>
<dbReference type="NCBIfam" id="TIGR01059">
    <property type="entry name" value="gyrB"/>
    <property type="match status" value="1"/>
</dbReference>
<keyword evidence="9 10" id="KW-0413">Isomerase</keyword>
<feature type="site" description="Interaction with DNA" evidence="10">
    <location>
        <position position="464"/>
    </location>
</feature>
<dbReference type="GO" id="GO:0006261">
    <property type="term" value="P:DNA-templated DNA replication"/>
    <property type="evidence" value="ECO:0007669"/>
    <property type="project" value="UniProtKB-UniRule"/>
</dbReference>
<feature type="domain" description="Toprim" evidence="11">
    <location>
        <begin position="430"/>
        <end position="544"/>
    </location>
</feature>
<feature type="binding site" evidence="10">
    <location>
        <position position="436"/>
    </location>
    <ligand>
        <name>Mg(2+)</name>
        <dbReference type="ChEBI" id="CHEBI:18420"/>
        <label>1</label>
        <note>catalytic</note>
    </ligand>
</feature>
<organism evidence="12 13">
    <name type="scientific">Candidatus Planktophila limnetica</name>
    <dbReference type="NCBI Taxonomy" id="573600"/>
    <lineage>
        <taxon>Bacteria</taxon>
        <taxon>Bacillati</taxon>
        <taxon>Actinomycetota</taxon>
        <taxon>Actinomycetes</taxon>
        <taxon>Candidatus Nanopelagicales</taxon>
        <taxon>Candidatus Nanopelagicaceae</taxon>
        <taxon>Candidatus Planktophila</taxon>
    </lineage>
</organism>
<evidence type="ECO:0000256" key="5">
    <source>
        <dbReference type="ARBA" id="ARBA00022840"/>
    </source>
</evidence>
<keyword evidence="3 10" id="KW-0479">Metal-binding</keyword>
<dbReference type="GO" id="GO:0005694">
    <property type="term" value="C:chromosome"/>
    <property type="evidence" value="ECO:0007669"/>
    <property type="project" value="InterPro"/>
</dbReference>
<dbReference type="EC" id="5.6.2.2" evidence="10"/>
<dbReference type="AlphaFoldDB" id="A0A249LDM3"/>
<keyword evidence="5 10" id="KW-0067">ATP-binding</keyword>
<reference evidence="12 13" key="1">
    <citation type="submission" date="2016-07" db="EMBL/GenBank/DDBJ databases">
        <title>High microdiversification within the ubiquitous acI lineage of Actinobacteria.</title>
        <authorList>
            <person name="Neuenschwander S.M."/>
            <person name="Salcher M."/>
            <person name="Ghai R."/>
            <person name="Pernthaler J."/>
        </authorList>
    </citation>
    <scope>NUCLEOTIDE SEQUENCE [LARGE SCALE GENOMIC DNA]</scope>
    <source>
        <strain evidence="12">MMS-VB-114</strain>
    </source>
</reference>
<dbReference type="InterPro" id="IPR003594">
    <property type="entry name" value="HATPase_dom"/>
</dbReference>
<dbReference type="Proteomes" id="UP000217221">
    <property type="component" value="Chromosome"/>
</dbReference>
<dbReference type="EMBL" id="CP016782">
    <property type="protein sequence ID" value="ASY27097.1"/>
    <property type="molecule type" value="Genomic_DNA"/>
</dbReference>
<dbReference type="GO" id="GO:0005737">
    <property type="term" value="C:cytoplasm"/>
    <property type="evidence" value="ECO:0007669"/>
    <property type="project" value="UniProtKB-SubCell"/>
</dbReference>
<keyword evidence="7 10" id="KW-0799">Topoisomerase</keyword>
<feature type="site" description="Interaction with DNA" evidence="10">
    <location>
        <position position="461"/>
    </location>
</feature>
<keyword evidence="13" id="KW-1185">Reference proteome</keyword>
<dbReference type="InterPro" id="IPR000565">
    <property type="entry name" value="Topo_IIA_B"/>
</dbReference>
<dbReference type="Gene3D" id="3.30.230.10">
    <property type="match status" value="1"/>
</dbReference>
<dbReference type="InterPro" id="IPR014721">
    <property type="entry name" value="Ribsml_uS5_D2-typ_fold_subgr"/>
</dbReference>
<dbReference type="InterPro" id="IPR036890">
    <property type="entry name" value="HATPase_C_sf"/>
</dbReference>
<dbReference type="PANTHER" id="PTHR45866">
    <property type="entry name" value="DNA GYRASE/TOPOISOMERASE SUBUNIT B"/>
    <property type="match status" value="1"/>
</dbReference>
<comment type="subunit">
    <text evidence="10">Heterotetramer, composed of two GyrA and two GyrB chains. In the heterotetramer, GyrA contains the active site tyrosine that forms a transient covalent intermediate with DNA, while GyrB binds cofactors and catalyzes ATP hydrolysis.</text>
</comment>
<feature type="binding site" evidence="10">
    <location>
        <position position="509"/>
    </location>
    <ligand>
        <name>Mg(2+)</name>
        <dbReference type="ChEBI" id="CHEBI:18420"/>
        <label>2</label>
    </ligand>
</feature>
<dbReference type="PROSITE" id="PS50880">
    <property type="entry name" value="TOPRIM"/>
    <property type="match status" value="1"/>
</dbReference>
<dbReference type="GO" id="GO:0006265">
    <property type="term" value="P:DNA topological change"/>
    <property type="evidence" value="ECO:0007669"/>
    <property type="project" value="UniProtKB-UniRule"/>
</dbReference>
<comment type="similarity">
    <text evidence="2 10">Belongs to the type II topoisomerase GyrB family.</text>
</comment>
<dbReference type="InterPro" id="IPR013506">
    <property type="entry name" value="Topo_IIA_bsu_dom2"/>
</dbReference>
<dbReference type="Gene3D" id="3.40.50.670">
    <property type="match status" value="1"/>
</dbReference>
<proteinExistence type="inferred from homology"/>
<evidence type="ECO:0000256" key="9">
    <source>
        <dbReference type="ARBA" id="ARBA00023235"/>
    </source>
</evidence>
<dbReference type="InterPro" id="IPR013759">
    <property type="entry name" value="Topo_IIA_B_C"/>
</dbReference>